<dbReference type="VEuPathDB" id="FungiDB:FFUJ_14176"/>
<dbReference type="HOGENOM" id="CLU_1602856_0_0_1"/>
<accession>S0EMY3</accession>
<keyword evidence="3" id="KW-1185">Reference proteome</keyword>
<reference evidence="3" key="1">
    <citation type="journal article" date="2013" name="PLoS Pathog.">
        <title>Deciphering the cryptic genome: genome-wide analyses of the rice pathogen Fusarium fujikuroi reveal complex regulation of secondary metabolism and novel metabolites.</title>
        <authorList>
            <person name="Wiemann P."/>
            <person name="Sieber C.M."/>
            <person name="von Bargen K.W."/>
            <person name="Studt L."/>
            <person name="Niehaus E.M."/>
            <person name="Espino J.J."/>
            <person name="Huss K."/>
            <person name="Michielse C.B."/>
            <person name="Albermann S."/>
            <person name="Wagner D."/>
            <person name="Bergner S.V."/>
            <person name="Connolly L.R."/>
            <person name="Fischer A."/>
            <person name="Reuter G."/>
            <person name="Kleigrewe K."/>
            <person name="Bald T."/>
            <person name="Wingfield B.D."/>
            <person name="Ophir R."/>
            <person name="Freeman S."/>
            <person name="Hippler M."/>
            <person name="Smith K.M."/>
            <person name="Brown D.W."/>
            <person name="Proctor R.H."/>
            <person name="Munsterkotter M."/>
            <person name="Freitag M."/>
            <person name="Humpf H.U."/>
            <person name="Guldener U."/>
            <person name="Tudzynski B."/>
        </authorList>
    </citation>
    <scope>NUCLEOTIDE SEQUENCE [LARGE SCALE GENOMIC DNA]</scope>
    <source>
        <strain evidence="3">CBS 195.34 / IMI 58289 / NRRL A-6831</strain>
    </source>
</reference>
<proteinExistence type="predicted"/>
<organism evidence="2 3">
    <name type="scientific">Gibberella fujikuroi (strain CBS 195.34 / IMI 58289 / NRRL A-6831)</name>
    <name type="common">Bakanae and foot rot disease fungus</name>
    <name type="synonym">Fusarium fujikuroi</name>
    <dbReference type="NCBI Taxonomy" id="1279085"/>
    <lineage>
        <taxon>Eukaryota</taxon>
        <taxon>Fungi</taxon>
        <taxon>Dikarya</taxon>
        <taxon>Ascomycota</taxon>
        <taxon>Pezizomycotina</taxon>
        <taxon>Sordariomycetes</taxon>
        <taxon>Hypocreomycetidae</taxon>
        <taxon>Hypocreales</taxon>
        <taxon>Nectriaceae</taxon>
        <taxon>Fusarium</taxon>
        <taxon>Fusarium fujikuroi species complex</taxon>
    </lineage>
</organism>
<protein>
    <submittedName>
        <fullName evidence="2">Uncharacterized protein</fullName>
    </submittedName>
</protein>
<evidence type="ECO:0000256" key="1">
    <source>
        <dbReference type="SAM" id="MobiDB-lite"/>
    </source>
</evidence>
<dbReference type="AlphaFoldDB" id="S0EMY3"/>
<dbReference type="RefSeq" id="XP_023438237.1">
    <property type="nucleotide sequence ID" value="XM_023571182.1"/>
</dbReference>
<dbReference type="EMBL" id="HF679034">
    <property type="protein sequence ID" value="CCT76191.1"/>
    <property type="molecule type" value="Genomic_DNA"/>
</dbReference>
<evidence type="ECO:0000313" key="3">
    <source>
        <dbReference type="Proteomes" id="UP000016800"/>
    </source>
</evidence>
<gene>
    <name evidence="2" type="ORF">FFUJ_14176</name>
</gene>
<feature type="region of interest" description="Disordered" evidence="1">
    <location>
        <begin position="1"/>
        <end position="22"/>
    </location>
</feature>
<name>S0EMY3_GIBF5</name>
<evidence type="ECO:0000313" key="2">
    <source>
        <dbReference type="EMBL" id="CCT76191.1"/>
    </source>
</evidence>
<dbReference type="GeneID" id="35407628"/>
<sequence>MLRRPKYMPSSVMSRTTATHPKLRCKPAKDSIHLGTENPNIIEPDTPAGPARGACNSHRSYNNGLINPKRGHIARRRVDTPDNAFWTKLVVSLRKTEGSRTCQREPRPAHPYLRPASHQLKCLSQVAFRNCSRFMALRLCLSSSTRLMATHAWNCNAGATARPALY</sequence>
<dbReference type="Proteomes" id="UP000016800">
    <property type="component" value="Chromosome XII"/>
</dbReference>